<dbReference type="RefSeq" id="XP_049135871.1">
    <property type="nucleotide sequence ID" value="XM_049279914.1"/>
</dbReference>
<dbReference type="EMBL" id="CP019471">
    <property type="protein sequence ID" value="UQC74220.1"/>
    <property type="molecule type" value="Genomic_DNA"/>
</dbReference>
<dbReference type="AlphaFoldDB" id="A0A9Q8SBM1"/>
<evidence type="ECO:0000313" key="2">
    <source>
        <dbReference type="EMBL" id="UQC74220.1"/>
    </source>
</evidence>
<feature type="region of interest" description="Disordered" evidence="1">
    <location>
        <begin position="46"/>
        <end position="70"/>
    </location>
</feature>
<feature type="region of interest" description="Disordered" evidence="1">
    <location>
        <begin position="146"/>
        <end position="167"/>
    </location>
</feature>
<dbReference type="KEGG" id="clup:CLUP02_00868"/>
<dbReference type="GeneID" id="73334924"/>
<protein>
    <submittedName>
        <fullName evidence="2">Uncharacterized protein</fullName>
    </submittedName>
</protein>
<proteinExistence type="predicted"/>
<dbReference type="Proteomes" id="UP000830671">
    <property type="component" value="Chromosome 1"/>
</dbReference>
<accession>A0A9Q8SBM1</accession>
<evidence type="ECO:0000256" key="1">
    <source>
        <dbReference type="SAM" id="MobiDB-lite"/>
    </source>
</evidence>
<feature type="compositionally biased region" description="Pro residues" evidence="1">
    <location>
        <begin position="151"/>
        <end position="164"/>
    </location>
</feature>
<reference evidence="2" key="1">
    <citation type="journal article" date="2021" name="Mol. Plant Microbe Interact.">
        <title>Complete Genome Sequence of the Plant-Pathogenic Fungus Colletotrichum lupini.</title>
        <authorList>
            <person name="Baroncelli R."/>
            <person name="Pensec F."/>
            <person name="Da Lio D."/>
            <person name="Boufleur T."/>
            <person name="Vicente I."/>
            <person name="Sarrocco S."/>
            <person name="Picot A."/>
            <person name="Baraldi E."/>
            <person name="Sukno S."/>
            <person name="Thon M."/>
            <person name="Le Floch G."/>
        </authorList>
    </citation>
    <scope>NUCLEOTIDE SEQUENCE</scope>
    <source>
        <strain evidence="2">IMI 504893</strain>
    </source>
</reference>
<gene>
    <name evidence="2" type="ORF">CLUP02_00868</name>
</gene>
<sequence length="291" mass="31844">MQDNSCVTPKNCSRTIKEVMNDWILAAVSSEGAARVSRTNCDARVTSLPSSHHQDCGTIRVTPNPEPLSPKAYNKSYQLDDNGSKTMHEKESHNAKLPAYQVPINKASQTETSLFTARSPVPHKKRNARPLAAVAPRNFCEVSAVRSVAEPSPPRKTPSLPPHPLELSSNQARTAVSVLSDTISFPPSVSRVLDPLEFASPKYLLPIPQKDLEACKRALSPHLLDGLQETLSKAVSANCILTVPMALTFYLSMVLTTYSLLASFWISDCSYEQANEELHPLLLACLQLTTP</sequence>
<evidence type="ECO:0000313" key="3">
    <source>
        <dbReference type="Proteomes" id="UP000830671"/>
    </source>
</evidence>
<organism evidence="2 3">
    <name type="scientific">Colletotrichum lupini</name>
    <dbReference type="NCBI Taxonomy" id="145971"/>
    <lineage>
        <taxon>Eukaryota</taxon>
        <taxon>Fungi</taxon>
        <taxon>Dikarya</taxon>
        <taxon>Ascomycota</taxon>
        <taxon>Pezizomycotina</taxon>
        <taxon>Sordariomycetes</taxon>
        <taxon>Hypocreomycetidae</taxon>
        <taxon>Glomerellales</taxon>
        <taxon>Glomerellaceae</taxon>
        <taxon>Colletotrichum</taxon>
        <taxon>Colletotrichum acutatum species complex</taxon>
    </lineage>
</organism>
<name>A0A9Q8SBM1_9PEZI</name>
<keyword evidence="3" id="KW-1185">Reference proteome</keyword>